<organism evidence="2 3">
    <name type="scientific">Athelia psychrophila</name>
    <dbReference type="NCBI Taxonomy" id="1759441"/>
    <lineage>
        <taxon>Eukaryota</taxon>
        <taxon>Fungi</taxon>
        <taxon>Dikarya</taxon>
        <taxon>Basidiomycota</taxon>
        <taxon>Agaricomycotina</taxon>
        <taxon>Agaricomycetes</taxon>
        <taxon>Agaricomycetidae</taxon>
        <taxon>Atheliales</taxon>
        <taxon>Atheliaceae</taxon>
        <taxon>Athelia</taxon>
    </lineage>
</organism>
<dbReference type="InterPro" id="IPR012312">
    <property type="entry name" value="Hemerythrin-like"/>
</dbReference>
<evidence type="ECO:0000313" key="3">
    <source>
        <dbReference type="Proteomes" id="UP000076532"/>
    </source>
</evidence>
<dbReference type="InterPro" id="IPR053206">
    <property type="entry name" value="Dimeric_xanthone_biosynth"/>
</dbReference>
<protein>
    <recommendedName>
        <fullName evidence="1">Hemerythrin-like domain-containing protein</fullName>
    </recommendedName>
</protein>
<dbReference type="Proteomes" id="UP000076532">
    <property type="component" value="Unassembled WGS sequence"/>
</dbReference>
<proteinExistence type="predicted"/>
<dbReference type="AlphaFoldDB" id="A0A166GI90"/>
<accession>A0A166GI90</accession>
<dbReference type="Gene3D" id="1.20.120.520">
    <property type="entry name" value="nmb1532 protein domain like"/>
    <property type="match status" value="1"/>
</dbReference>
<reference evidence="2 3" key="1">
    <citation type="journal article" date="2016" name="Mol. Biol. Evol.">
        <title>Comparative Genomics of Early-Diverging Mushroom-Forming Fungi Provides Insights into the Origins of Lignocellulose Decay Capabilities.</title>
        <authorList>
            <person name="Nagy L.G."/>
            <person name="Riley R."/>
            <person name="Tritt A."/>
            <person name="Adam C."/>
            <person name="Daum C."/>
            <person name="Floudas D."/>
            <person name="Sun H."/>
            <person name="Yadav J.S."/>
            <person name="Pangilinan J."/>
            <person name="Larsson K.H."/>
            <person name="Matsuura K."/>
            <person name="Barry K."/>
            <person name="Labutti K."/>
            <person name="Kuo R."/>
            <person name="Ohm R.A."/>
            <person name="Bhattacharya S.S."/>
            <person name="Shirouzu T."/>
            <person name="Yoshinaga Y."/>
            <person name="Martin F.M."/>
            <person name="Grigoriev I.V."/>
            <person name="Hibbett D.S."/>
        </authorList>
    </citation>
    <scope>NUCLEOTIDE SEQUENCE [LARGE SCALE GENOMIC DNA]</scope>
    <source>
        <strain evidence="2 3">CBS 109695</strain>
    </source>
</reference>
<name>A0A166GI90_9AGAM</name>
<dbReference type="OrthoDB" id="58416at2759"/>
<evidence type="ECO:0000259" key="1">
    <source>
        <dbReference type="Pfam" id="PF01814"/>
    </source>
</evidence>
<evidence type="ECO:0000313" key="2">
    <source>
        <dbReference type="EMBL" id="KZP17864.1"/>
    </source>
</evidence>
<dbReference type="PANTHER" id="PTHR38048">
    <property type="entry name" value="EXPRESSED PROTEIN"/>
    <property type="match status" value="1"/>
</dbReference>
<dbReference type="EMBL" id="KV417578">
    <property type="protein sequence ID" value="KZP17864.1"/>
    <property type="molecule type" value="Genomic_DNA"/>
</dbReference>
<gene>
    <name evidence="2" type="ORF">FIBSPDRAFT_933788</name>
</gene>
<sequence>MAPKPEFNSYQDSYQRLQWDISHAHDIFKRGIDNTLVHLRNPPLDDLDNFLGYVDTWAKLLVSHHDSEEIVMFPFLSQKMDMTPEIDAHKVIHESLEQLIAFIVVARENHSMFDAEKMTVIITTLKDPLYTHLDEEIARLDPDNTRVFEIKAIDEMTTQLVKFAIAHSGPWTALPFGLTHVPPNLKASFPEIPWVMKWIATPYILHWRYRGYWKYSPYGYR</sequence>
<feature type="domain" description="Hemerythrin-like" evidence="1">
    <location>
        <begin position="22"/>
        <end position="136"/>
    </location>
</feature>
<dbReference type="Pfam" id="PF01814">
    <property type="entry name" value="Hemerythrin"/>
    <property type="match status" value="1"/>
</dbReference>
<keyword evidence="3" id="KW-1185">Reference proteome</keyword>
<dbReference type="PANTHER" id="PTHR38048:SF1">
    <property type="entry name" value="HEMERYTHRIN-LIKE DOMAIN-CONTAINING PROTEIN"/>
    <property type="match status" value="1"/>
</dbReference>
<dbReference type="CDD" id="cd12108">
    <property type="entry name" value="Hr-like"/>
    <property type="match status" value="1"/>
</dbReference>